<sequence length="118" mass="13945">MTGITDSAGGRRYTPRMARHPCVYILASQRNGTLYIGVTGNIAMRIMLHKEGKGSAFTRKYKVDRLVWYEFHQDFGFAIEREKRLKNWHRQWKINLIERTKPGWEDLFETIQMWAPIG</sequence>
<evidence type="ECO:0000256" key="1">
    <source>
        <dbReference type="ARBA" id="ARBA00007435"/>
    </source>
</evidence>
<dbReference type="PANTHER" id="PTHR34477">
    <property type="entry name" value="UPF0213 PROTEIN YHBQ"/>
    <property type="match status" value="1"/>
</dbReference>
<reference evidence="3 4" key="1">
    <citation type="submission" date="2006-08" db="EMBL/GenBank/DDBJ databases">
        <title>Complete sequence of Maricaulis maris MCS10.</title>
        <authorList>
            <consortium name="US DOE Joint Genome Institute"/>
            <person name="Copeland A."/>
            <person name="Lucas S."/>
            <person name="Lapidus A."/>
            <person name="Barry K."/>
            <person name="Detter J.C."/>
            <person name="Glavina del Rio T."/>
            <person name="Hammon N."/>
            <person name="Israni S."/>
            <person name="Dalin E."/>
            <person name="Tice H."/>
            <person name="Pitluck S."/>
            <person name="Saunders E."/>
            <person name="Brettin T."/>
            <person name="Bruce D."/>
            <person name="Han C."/>
            <person name="Tapia R."/>
            <person name="Gilna P."/>
            <person name="Schmutz J."/>
            <person name="Larimer F."/>
            <person name="Land M."/>
            <person name="Hauser L."/>
            <person name="Kyrpides N."/>
            <person name="Mikhailova N."/>
            <person name="Viollier P."/>
            <person name="Stephens C."/>
            <person name="Richardson P."/>
        </authorList>
    </citation>
    <scope>NUCLEOTIDE SEQUENCE [LARGE SCALE GENOMIC DNA]</scope>
    <source>
        <strain evidence="3 4">MCS10</strain>
    </source>
</reference>
<comment type="similarity">
    <text evidence="1">Belongs to the UPF0213 family.</text>
</comment>
<dbReference type="CDD" id="cd10448">
    <property type="entry name" value="GIY-YIG_unchar_3"/>
    <property type="match status" value="1"/>
</dbReference>
<protein>
    <submittedName>
        <fullName evidence="3">Excinuclease ABC, C subunit domain protein</fullName>
    </submittedName>
</protein>
<dbReference type="EMBL" id="CP000449">
    <property type="protein sequence ID" value="ABI66267.1"/>
    <property type="molecule type" value="Genomic_DNA"/>
</dbReference>
<organism evidence="3 4">
    <name type="scientific">Maricaulis maris (strain MCS10)</name>
    <name type="common">Caulobacter maris</name>
    <dbReference type="NCBI Taxonomy" id="394221"/>
    <lineage>
        <taxon>Bacteria</taxon>
        <taxon>Pseudomonadati</taxon>
        <taxon>Pseudomonadota</taxon>
        <taxon>Alphaproteobacteria</taxon>
        <taxon>Maricaulales</taxon>
        <taxon>Maricaulaceae</taxon>
        <taxon>Maricaulis</taxon>
    </lineage>
</organism>
<evidence type="ECO:0000259" key="2">
    <source>
        <dbReference type="PROSITE" id="PS50164"/>
    </source>
</evidence>
<dbReference type="HOGENOM" id="CLU_135650_3_0_5"/>
<evidence type="ECO:0000313" key="3">
    <source>
        <dbReference type="EMBL" id="ABI66267.1"/>
    </source>
</evidence>
<evidence type="ECO:0000313" key="4">
    <source>
        <dbReference type="Proteomes" id="UP000001964"/>
    </source>
</evidence>
<dbReference type="Gene3D" id="3.40.1440.10">
    <property type="entry name" value="GIY-YIG endonuclease"/>
    <property type="match status" value="1"/>
</dbReference>
<dbReference type="AlphaFoldDB" id="Q0AN70"/>
<dbReference type="InterPro" id="IPR035901">
    <property type="entry name" value="GIY-YIG_endonuc_sf"/>
</dbReference>
<dbReference type="PANTHER" id="PTHR34477:SF5">
    <property type="entry name" value="BSL5627 PROTEIN"/>
    <property type="match status" value="1"/>
</dbReference>
<dbReference type="Pfam" id="PF01541">
    <property type="entry name" value="GIY-YIG"/>
    <property type="match status" value="1"/>
</dbReference>
<dbReference type="SUPFAM" id="SSF82771">
    <property type="entry name" value="GIY-YIG endonuclease"/>
    <property type="match status" value="1"/>
</dbReference>
<dbReference type="PROSITE" id="PS50164">
    <property type="entry name" value="GIY_YIG"/>
    <property type="match status" value="1"/>
</dbReference>
<feature type="domain" description="GIY-YIG" evidence="2">
    <location>
        <begin position="19"/>
        <end position="96"/>
    </location>
</feature>
<dbReference type="Proteomes" id="UP000001964">
    <property type="component" value="Chromosome"/>
</dbReference>
<accession>Q0AN70</accession>
<dbReference type="eggNOG" id="COG2827">
    <property type="taxonomic scope" value="Bacteria"/>
</dbReference>
<dbReference type="InterPro" id="IPR050190">
    <property type="entry name" value="UPF0213_domain"/>
</dbReference>
<dbReference type="InterPro" id="IPR000305">
    <property type="entry name" value="GIY-YIG_endonuc"/>
</dbReference>
<gene>
    <name evidence="3" type="ordered locus">Mmar10_1975</name>
</gene>
<name>Q0AN70_MARMM</name>
<keyword evidence="4" id="KW-1185">Reference proteome</keyword>
<proteinExistence type="inferred from homology"/>
<dbReference type="KEGG" id="mmr:Mmar10_1975"/>